<proteinExistence type="predicted"/>
<name>A0A517VMF1_9PLAN</name>
<reference evidence="1 2" key="1">
    <citation type="submission" date="2019-02" db="EMBL/GenBank/DDBJ databases">
        <title>Deep-cultivation of Planctomycetes and their phenomic and genomic characterization uncovers novel biology.</title>
        <authorList>
            <person name="Wiegand S."/>
            <person name="Jogler M."/>
            <person name="Boedeker C."/>
            <person name="Pinto D."/>
            <person name="Vollmers J."/>
            <person name="Rivas-Marin E."/>
            <person name="Kohn T."/>
            <person name="Peeters S.H."/>
            <person name="Heuer A."/>
            <person name="Rast P."/>
            <person name="Oberbeckmann S."/>
            <person name="Bunk B."/>
            <person name="Jeske O."/>
            <person name="Meyerdierks A."/>
            <person name="Storesund J.E."/>
            <person name="Kallscheuer N."/>
            <person name="Luecker S."/>
            <person name="Lage O.M."/>
            <person name="Pohl T."/>
            <person name="Merkel B.J."/>
            <person name="Hornburger P."/>
            <person name="Mueller R.-W."/>
            <person name="Bruemmer F."/>
            <person name="Labrenz M."/>
            <person name="Spormann A.M."/>
            <person name="Op den Camp H."/>
            <person name="Overmann J."/>
            <person name="Amann R."/>
            <person name="Jetten M.S.M."/>
            <person name="Mascher T."/>
            <person name="Medema M.H."/>
            <person name="Devos D.P."/>
            <person name="Kaster A.-K."/>
            <person name="Ovreas L."/>
            <person name="Rohde M."/>
            <person name="Galperin M.Y."/>
            <person name="Jogler C."/>
        </authorList>
    </citation>
    <scope>NUCLEOTIDE SEQUENCE [LARGE SCALE GENOMIC DNA]</scope>
    <source>
        <strain evidence="1 2">Pan161</strain>
    </source>
</reference>
<keyword evidence="2" id="KW-1185">Reference proteome</keyword>
<sequence>MKSSLKYCGVLSGFIFLIAGCGGEPEIPTGQVKGKVSYEGAPVSEGVISFYSSELGVGASADLSEEGLYTITDPLKTGKYAVTILPPPEAPPQDAIPVSTKKEYKNIPLKYRDPNKSELTFEISEGDNSFDVNMTN</sequence>
<protein>
    <recommendedName>
        <fullName evidence="3">Carboxypeptidase regulatory-like domain-containing protein</fullName>
    </recommendedName>
</protein>
<dbReference type="PROSITE" id="PS51257">
    <property type="entry name" value="PROKAR_LIPOPROTEIN"/>
    <property type="match status" value="1"/>
</dbReference>
<dbReference type="KEGG" id="gax:Pan161_58930"/>
<organism evidence="1 2">
    <name type="scientific">Gimesia algae</name>
    <dbReference type="NCBI Taxonomy" id="2527971"/>
    <lineage>
        <taxon>Bacteria</taxon>
        <taxon>Pseudomonadati</taxon>
        <taxon>Planctomycetota</taxon>
        <taxon>Planctomycetia</taxon>
        <taxon>Planctomycetales</taxon>
        <taxon>Planctomycetaceae</taxon>
        <taxon>Gimesia</taxon>
    </lineage>
</organism>
<dbReference type="Proteomes" id="UP000316855">
    <property type="component" value="Chromosome"/>
</dbReference>
<accession>A0A517VMF1</accession>
<dbReference type="AlphaFoldDB" id="A0A517VMF1"/>
<evidence type="ECO:0000313" key="1">
    <source>
        <dbReference type="EMBL" id="QDT94199.1"/>
    </source>
</evidence>
<dbReference type="EMBL" id="CP036343">
    <property type="protein sequence ID" value="QDT94199.1"/>
    <property type="molecule type" value="Genomic_DNA"/>
</dbReference>
<dbReference type="RefSeq" id="WP_232103539.1">
    <property type="nucleotide sequence ID" value="NZ_CP036343.1"/>
</dbReference>
<evidence type="ECO:0008006" key="3">
    <source>
        <dbReference type="Google" id="ProtNLM"/>
    </source>
</evidence>
<gene>
    <name evidence="1" type="ORF">Pan161_58930</name>
</gene>
<evidence type="ECO:0000313" key="2">
    <source>
        <dbReference type="Proteomes" id="UP000316855"/>
    </source>
</evidence>